<dbReference type="SMART" id="SM00184">
    <property type="entry name" value="RING"/>
    <property type="match status" value="1"/>
</dbReference>
<keyword evidence="2 4" id="KW-0863">Zinc-finger</keyword>
<evidence type="ECO:0000313" key="7">
    <source>
        <dbReference type="EMBL" id="KAJ8663645.1"/>
    </source>
</evidence>
<organism evidence="7 8">
    <name type="scientific">Lichtheimia ornata</name>
    <dbReference type="NCBI Taxonomy" id="688661"/>
    <lineage>
        <taxon>Eukaryota</taxon>
        <taxon>Fungi</taxon>
        <taxon>Fungi incertae sedis</taxon>
        <taxon>Mucoromycota</taxon>
        <taxon>Mucoromycotina</taxon>
        <taxon>Mucoromycetes</taxon>
        <taxon>Mucorales</taxon>
        <taxon>Lichtheimiaceae</taxon>
        <taxon>Lichtheimia</taxon>
    </lineage>
</organism>
<accession>A0AAD8DIQ6</accession>
<protein>
    <recommendedName>
        <fullName evidence="6">RING-type domain-containing protein</fullName>
    </recommendedName>
</protein>
<dbReference type="PANTHER" id="PTHR46569:SF1">
    <property type="entry name" value="E3 UBIQUITIN-PROTEIN LIGASE RFWD3-RELATED"/>
    <property type="match status" value="1"/>
</dbReference>
<dbReference type="InterPro" id="IPR052639">
    <property type="entry name" value="TRAIP_ubiq-protein_ligase"/>
</dbReference>
<dbReference type="GO" id="GO:0090734">
    <property type="term" value="C:site of DNA damage"/>
    <property type="evidence" value="ECO:0007669"/>
    <property type="project" value="TreeGrafter"/>
</dbReference>
<dbReference type="RefSeq" id="XP_058348557.1">
    <property type="nucleotide sequence ID" value="XM_058480993.1"/>
</dbReference>
<dbReference type="GO" id="GO:0016567">
    <property type="term" value="P:protein ubiquitination"/>
    <property type="evidence" value="ECO:0007669"/>
    <property type="project" value="TreeGrafter"/>
</dbReference>
<dbReference type="Pfam" id="PF13639">
    <property type="entry name" value="zf-RING_2"/>
    <property type="match status" value="1"/>
</dbReference>
<dbReference type="GO" id="GO:0008270">
    <property type="term" value="F:zinc ion binding"/>
    <property type="evidence" value="ECO:0007669"/>
    <property type="project" value="UniProtKB-KW"/>
</dbReference>
<dbReference type="GO" id="GO:0031297">
    <property type="term" value="P:replication fork processing"/>
    <property type="evidence" value="ECO:0007669"/>
    <property type="project" value="TreeGrafter"/>
</dbReference>
<dbReference type="GO" id="GO:0005634">
    <property type="term" value="C:nucleus"/>
    <property type="evidence" value="ECO:0007669"/>
    <property type="project" value="TreeGrafter"/>
</dbReference>
<feature type="compositionally biased region" description="Acidic residues" evidence="5">
    <location>
        <begin position="294"/>
        <end position="306"/>
    </location>
</feature>
<evidence type="ECO:0000259" key="6">
    <source>
        <dbReference type="PROSITE" id="PS50089"/>
    </source>
</evidence>
<comment type="caution">
    <text evidence="7">The sequence shown here is derived from an EMBL/GenBank/DDBJ whole genome shotgun (WGS) entry which is preliminary data.</text>
</comment>
<evidence type="ECO:0000256" key="4">
    <source>
        <dbReference type="PROSITE-ProRule" id="PRU00175"/>
    </source>
</evidence>
<dbReference type="SUPFAM" id="SSF57850">
    <property type="entry name" value="RING/U-box"/>
    <property type="match status" value="1"/>
</dbReference>
<dbReference type="GO" id="GO:0061630">
    <property type="term" value="F:ubiquitin protein ligase activity"/>
    <property type="evidence" value="ECO:0007669"/>
    <property type="project" value="TreeGrafter"/>
</dbReference>
<dbReference type="SMART" id="SM00744">
    <property type="entry name" value="RINGv"/>
    <property type="match status" value="1"/>
</dbReference>
<sequence length="405" mass="45621">MSEDQCTICFERLGSDKIAALPCRHVYHHSCILHWMRTSRNGIMPCPICKHATNRHGIVGPLYIECIRIERKKNNSRDQPIVIDDNGNSRDNTTSGTTTTTTSSSDSDNTTSNAELESLRARLHQAEEKASQLASRNMQLEDRNRNLLRIKKVADLDVNMGWSGSSSQMDQMRGLPHDELIVAFEALRARCSKTEMHARSLEDIARLAQQRYQNLVSEKEFFERKFNSLTKKVERIRKEKRRQAESANHGDRSNSHQRGGPNAPVILYRHTEITASPSGNSGLPMGQEQGSLSDNDDSSETNDEMDPVSSKKSGKRPMVPKKRRLQDYLHRSPSSNHDTTSKEPADTTPLVWDNGLSDTEDYGLTVVEPRSTSRCREPPSNMHLFSSTNSVTNGHRGHVIDLTDD</sequence>
<reference evidence="7 8" key="1">
    <citation type="submission" date="2023-03" db="EMBL/GenBank/DDBJ databases">
        <title>Genome sequence of Lichtheimia ornata CBS 291.66.</title>
        <authorList>
            <person name="Mohabir J.T."/>
            <person name="Shea T.P."/>
            <person name="Kurbessoian T."/>
            <person name="Berby B."/>
            <person name="Fontaine J."/>
            <person name="Livny J."/>
            <person name="Gnirke A."/>
            <person name="Stajich J.E."/>
            <person name="Cuomo C.A."/>
        </authorList>
    </citation>
    <scope>NUCLEOTIDE SEQUENCE [LARGE SCALE GENOMIC DNA]</scope>
    <source>
        <strain evidence="7">CBS 291.66</strain>
    </source>
</reference>
<feature type="region of interest" description="Disordered" evidence="5">
    <location>
        <begin position="234"/>
        <end position="405"/>
    </location>
</feature>
<dbReference type="InterPro" id="IPR011016">
    <property type="entry name" value="Znf_RING-CH"/>
</dbReference>
<proteinExistence type="predicted"/>
<evidence type="ECO:0000313" key="8">
    <source>
        <dbReference type="Proteomes" id="UP001234581"/>
    </source>
</evidence>
<name>A0AAD8DIQ6_9FUNG</name>
<feature type="compositionally biased region" description="Basic and acidic residues" evidence="5">
    <location>
        <begin position="234"/>
        <end position="254"/>
    </location>
</feature>
<keyword evidence="3" id="KW-0862">Zinc</keyword>
<evidence type="ECO:0000256" key="1">
    <source>
        <dbReference type="ARBA" id="ARBA00022723"/>
    </source>
</evidence>
<feature type="region of interest" description="Disordered" evidence="5">
    <location>
        <begin position="77"/>
        <end position="113"/>
    </location>
</feature>
<evidence type="ECO:0000256" key="2">
    <source>
        <dbReference type="ARBA" id="ARBA00022771"/>
    </source>
</evidence>
<feature type="compositionally biased region" description="Basic residues" evidence="5">
    <location>
        <begin position="312"/>
        <end position="324"/>
    </location>
</feature>
<gene>
    <name evidence="7" type="ORF">O0I10_000893</name>
</gene>
<dbReference type="Proteomes" id="UP001234581">
    <property type="component" value="Unassembled WGS sequence"/>
</dbReference>
<dbReference type="Gene3D" id="3.30.40.10">
    <property type="entry name" value="Zinc/RING finger domain, C3HC4 (zinc finger)"/>
    <property type="match status" value="1"/>
</dbReference>
<evidence type="ECO:0000256" key="5">
    <source>
        <dbReference type="SAM" id="MobiDB-lite"/>
    </source>
</evidence>
<feature type="domain" description="RING-type" evidence="6">
    <location>
        <begin position="6"/>
        <end position="50"/>
    </location>
</feature>
<evidence type="ECO:0000256" key="3">
    <source>
        <dbReference type="ARBA" id="ARBA00022833"/>
    </source>
</evidence>
<keyword evidence="8" id="KW-1185">Reference proteome</keyword>
<dbReference type="InterPro" id="IPR013083">
    <property type="entry name" value="Znf_RING/FYVE/PHD"/>
</dbReference>
<dbReference type="InterPro" id="IPR001841">
    <property type="entry name" value="Znf_RING"/>
</dbReference>
<dbReference type="GeneID" id="83208312"/>
<dbReference type="PROSITE" id="PS50089">
    <property type="entry name" value="ZF_RING_2"/>
    <property type="match status" value="1"/>
</dbReference>
<keyword evidence="1" id="KW-0479">Metal-binding</keyword>
<dbReference type="PANTHER" id="PTHR46569">
    <property type="entry name" value="E3 UBIQUITIN-PROTEIN LIGASE TRAIP"/>
    <property type="match status" value="1"/>
</dbReference>
<feature type="compositionally biased region" description="Polar residues" evidence="5">
    <location>
        <begin position="383"/>
        <end position="393"/>
    </location>
</feature>
<feature type="compositionally biased region" description="Low complexity" evidence="5">
    <location>
        <begin position="89"/>
        <end position="113"/>
    </location>
</feature>
<dbReference type="AlphaFoldDB" id="A0AAD8DIQ6"/>
<dbReference type="EMBL" id="JARTCD010000002">
    <property type="protein sequence ID" value="KAJ8663645.1"/>
    <property type="molecule type" value="Genomic_DNA"/>
</dbReference>